<feature type="domain" description="Up-regulated during septation protein 1" evidence="3">
    <location>
        <begin position="403"/>
        <end position="518"/>
    </location>
</feature>
<name>A0AAJ0FQ76_9PEZI</name>
<sequence length="711" mass="77812">MAHIVSCMLDTDTDNLDLSLNNYIAKAVSPQASNDSLLEKASAQGCEKPFVWRMHQPERKYQLFPKDRQPAASPGKALDPEQAFALAMGQNGDKTDKTAGSGLRIRIKEHNLIRRRKVSVPELGPMTTVQEVAMDSPTIPGRPPLHERSISAPGSSWKQHNLSETIAFPDAQTPDEKAELEALGMSNAGSRRLALEARPPLSPKSLAPLVIPTTASPVPRLKKQSSLSRLRSGSTPVEPTIRSARTDDSPKSRTPFTPLSGSTALNTPRSAALSTMNASTLPTPISAPTESRSSPRPWEKPTNYAVVTTPREGSTESNSTPKADPEPRPVAAMGHRRNQSESASVMERGRPRKRSETTGCTSLKRTASKRNNSAERRAFEQLPKGWKVSEAASMLNQSEVVAIQKQALQQAARFEVLRKDDVDNLSRELRHLDERTEYLRRTYTSLRAGRRNLHSRICQYLRSPRTAKFSHDSILKQEEALAELDTSIDDWVTKLEQAENRRTRVRQKLLEHVAAAATLPLSPGIAGVSHSLQLAMGILPPGSTPPANISTPPRSPTKASFSAHSQSSSPSPQRVVAQVPSTILEQPLFEEAATADFSLTGNKEGDVAPLRRAETIRIYADNDVYALLADVEDQITKMSAGDPPKEPSLSDDERRELHRAHSQELLNGSPVRKSPAAESPAPPSPTKQEATRDNIFLTNAVFKPNKLIAVL</sequence>
<keyword evidence="1" id="KW-0175">Coiled coil</keyword>
<feature type="compositionally biased region" description="Polar residues" evidence="2">
    <location>
        <begin position="357"/>
        <end position="371"/>
    </location>
</feature>
<dbReference type="Proteomes" id="UP001244011">
    <property type="component" value="Unassembled WGS sequence"/>
</dbReference>
<organism evidence="4 5">
    <name type="scientific">Phialemonium atrogriseum</name>
    <dbReference type="NCBI Taxonomy" id="1093897"/>
    <lineage>
        <taxon>Eukaryota</taxon>
        <taxon>Fungi</taxon>
        <taxon>Dikarya</taxon>
        <taxon>Ascomycota</taxon>
        <taxon>Pezizomycotina</taxon>
        <taxon>Sordariomycetes</taxon>
        <taxon>Sordariomycetidae</taxon>
        <taxon>Cephalothecales</taxon>
        <taxon>Cephalothecaceae</taxon>
        <taxon>Phialemonium</taxon>
    </lineage>
</organism>
<evidence type="ECO:0000259" key="3">
    <source>
        <dbReference type="Pfam" id="PF15456"/>
    </source>
</evidence>
<feature type="region of interest" description="Disordered" evidence="2">
    <location>
        <begin position="217"/>
        <end position="377"/>
    </location>
</feature>
<feature type="compositionally biased region" description="Low complexity" evidence="2">
    <location>
        <begin position="559"/>
        <end position="577"/>
    </location>
</feature>
<dbReference type="InterPro" id="IPR029191">
    <property type="entry name" value="Uds1"/>
</dbReference>
<comment type="caution">
    <text evidence="4">The sequence shown here is derived from an EMBL/GenBank/DDBJ whole genome shotgun (WGS) entry which is preliminary data.</text>
</comment>
<feature type="region of interest" description="Disordered" evidence="2">
    <location>
        <begin position="637"/>
        <end position="693"/>
    </location>
</feature>
<reference evidence="4" key="1">
    <citation type="submission" date="2023-06" db="EMBL/GenBank/DDBJ databases">
        <title>Genome-scale phylogeny and comparative genomics of the fungal order Sordariales.</title>
        <authorList>
            <consortium name="Lawrence Berkeley National Laboratory"/>
            <person name="Hensen N."/>
            <person name="Bonometti L."/>
            <person name="Westerberg I."/>
            <person name="Brannstrom I.O."/>
            <person name="Guillou S."/>
            <person name="Cros-Aarteil S."/>
            <person name="Calhoun S."/>
            <person name="Haridas S."/>
            <person name="Kuo A."/>
            <person name="Mondo S."/>
            <person name="Pangilinan J."/>
            <person name="Riley R."/>
            <person name="Labutti K."/>
            <person name="Andreopoulos B."/>
            <person name="Lipzen A."/>
            <person name="Chen C."/>
            <person name="Yanf M."/>
            <person name="Daum C."/>
            <person name="Ng V."/>
            <person name="Clum A."/>
            <person name="Steindorff A."/>
            <person name="Ohm R."/>
            <person name="Martin F."/>
            <person name="Silar P."/>
            <person name="Natvig D."/>
            <person name="Lalanne C."/>
            <person name="Gautier V."/>
            <person name="Ament-Velasquez S.L."/>
            <person name="Kruys A."/>
            <person name="Hutchinson M.I."/>
            <person name="Powell A.J."/>
            <person name="Barry K."/>
            <person name="Miller A.N."/>
            <person name="Grigoriev I.V."/>
            <person name="Debuchy R."/>
            <person name="Gladieux P."/>
            <person name="Thoren M.H."/>
            <person name="Johannesson H."/>
        </authorList>
    </citation>
    <scope>NUCLEOTIDE SEQUENCE</scope>
    <source>
        <strain evidence="4">8032-3</strain>
    </source>
</reference>
<proteinExistence type="predicted"/>
<evidence type="ECO:0000256" key="1">
    <source>
        <dbReference type="SAM" id="Coils"/>
    </source>
</evidence>
<gene>
    <name evidence="4" type="ORF">QBC33DRAFT_222931</name>
</gene>
<keyword evidence="5" id="KW-1185">Reference proteome</keyword>
<feature type="coiled-coil region" evidence="1">
    <location>
        <begin position="481"/>
        <end position="515"/>
    </location>
</feature>
<feature type="compositionally biased region" description="Low complexity" evidence="2">
    <location>
        <begin position="224"/>
        <end position="234"/>
    </location>
</feature>
<dbReference type="EMBL" id="MU838999">
    <property type="protein sequence ID" value="KAK1770939.1"/>
    <property type="molecule type" value="Genomic_DNA"/>
</dbReference>
<accession>A0AAJ0FQ76</accession>
<feature type="region of interest" description="Disordered" evidence="2">
    <location>
        <begin position="543"/>
        <end position="577"/>
    </location>
</feature>
<protein>
    <submittedName>
        <fullName evidence="4">Up-regulated during septation-domain-containing protein</fullName>
    </submittedName>
</protein>
<dbReference type="RefSeq" id="XP_060287152.1">
    <property type="nucleotide sequence ID" value="XM_060422787.1"/>
</dbReference>
<evidence type="ECO:0000256" key="2">
    <source>
        <dbReference type="SAM" id="MobiDB-lite"/>
    </source>
</evidence>
<feature type="compositionally biased region" description="Basic and acidic residues" evidence="2">
    <location>
        <begin position="651"/>
        <end position="662"/>
    </location>
</feature>
<dbReference type="AlphaFoldDB" id="A0AAJ0FQ76"/>
<dbReference type="GeneID" id="85305974"/>
<feature type="compositionally biased region" description="Polar residues" evidence="2">
    <location>
        <begin position="311"/>
        <end position="321"/>
    </location>
</feature>
<feature type="compositionally biased region" description="Polar residues" evidence="2">
    <location>
        <begin position="252"/>
        <end position="294"/>
    </location>
</feature>
<evidence type="ECO:0000313" key="5">
    <source>
        <dbReference type="Proteomes" id="UP001244011"/>
    </source>
</evidence>
<dbReference type="Pfam" id="PF15456">
    <property type="entry name" value="Uds1"/>
    <property type="match status" value="1"/>
</dbReference>
<evidence type="ECO:0000313" key="4">
    <source>
        <dbReference type="EMBL" id="KAK1770939.1"/>
    </source>
</evidence>